<evidence type="ECO:0000256" key="2">
    <source>
        <dbReference type="SAM" id="SignalP"/>
    </source>
</evidence>
<keyword evidence="5" id="KW-1185">Reference proteome</keyword>
<accession>A0ABU5U5G5</accession>
<feature type="signal peptide" evidence="2">
    <location>
        <begin position="1"/>
        <end position="19"/>
    </location>
</feature>
<evidence type="ECO:0000256" key="1">
    <source>
        <dbReference type="SAM" id="MobiDB-lite"/>
    </source>
</evidence>
<keyword evidence="2" id="KW-0732">Signal</keyword>
<dbReference type="EMBL" id="JAYGHT010000170">
    <property type="protein sequence ID" value="MEA5522364.1"/>
    <property type="molecule type" value="Genomic_DNA"/>
</dbReference>
<dbReference type="SMART" id="SM00710">
    <property type="entry name" value="PbH1"/>
    <property type="match status" value="5"/>
</dbReference>
<dbReference type="PANTHER" id="PTHR11319:SF35">
    <property type="entry name" value="OUTER MEMBRANE PROTEIN PMPC-RELATED"/>
    <property type="match status" value="1"/>
</dbReference>
<comment type="caution">
    <text evidence="4">The sequence shown here is derived from an EMBL/GenBank/DDBJ whole genome shotgun (WGS) entry which is preliminary data.</text>
</comment>
<dbReference type="SUPFAM" id="SSF51126">
    <property type="entry name" value="Pectin lyase-like"/>
    <property type="match status" value="1"/>
</dbReference>
<name>A0ABU5U5G5_9CYAN</name>
<feature type="region of interest" description="Disordered" evidence="1">
    <location>
        <begin position="402"/>
        <end position="422"/>
    </location>
</feature>
<dbReference type="InterPro" id="IPR012334">
    <property type="entry name" value="Pectin_lyas_fold"/>
</dbReference>
<evidence type="ECO:0000313" key="4">
    <source>
        <dbReference type="EMBL" id="MEA5522364.1"/>
    </source>
</evidence>
<feature type="non-terminal residue" evidence="4">
    <location>
        <position position="422"/>
    </location>
</feature>
<dbReference type="InterPro" id="IPR011050">
    <property type="entry name" value="Pectin_lyase_fold/virulence"/>
</dbReference>
<dbReference type="InterPro" id="IPR039448">
    <property type="entry name" value="Beta_helix"/>
</dbReference>
<feature type="domain" description="Right handed beta helix" evidence="3">
    <location>
        <begin position="92"/>
        <end position="260"/>
    </location>
</feature>
<reference evidence="4 5" key="1">
    <citation type="submission" date="2023-12" db="EMBL/GenBank/DDBJ databases">
        <title>Baltic Sea Cyanobacteria.</title>
        <authorList>
            <person name="Delbaje E."/>
            <person name="Fewer D.P."/>
            <person name="Shishido T.K."/>
        </authorList>
    </citation>
    <scope>NUCLEOTIDE SEQUENCE [LARGE SCALE GENOMIC DNA]</scope>
    <source>
        <strain evidence="4 5">CCNP 1315</strain>
    </source>
</reference>
<feature type="chain" id="PRO_5047298718" description="Right handed beta helix domain-containing protein" evidence="2">
    <location>
        <begin position="20"/>
        <end position="422"/>
    </location>
</feature>
<proteinExistence type="predicted"/>
<evidence type="ECO:0000259" key="3">
    <source>
        <dbReference type="Pfam" id="PF13229"/>
    </source>
</evidence>
<dbReference type="Pfam" id="PF13229">
    <property type="entry name" value="Beta_helix"/>
    <property type="match status" value="1"/>
</dbReference>
<evidence type="ECO:0000313" key="5">
    <source>
        <dbReference type="Proteomes" id="UP001301728"/>
    </source>
</evidence>
<protein>
    <recommendedName>
        <fullName evidence="3">Right handed beta helix domain-containing protein</fullName>
    </recommendedName>
</protein>
<dbReference type="Gene3D" id="2.160.20.10">
    <property type="entry name" value="Single-stranded right-handed beta-helix, Pectin lyase-like"/>
    <property type="match status" value="1"/>
</dbReference>
<dbReference type="Proteomes" id="UP001301728">
    <property type="component" value="Unassembled WGS sequence"/>
</dbReference>
<organism evidence="4 5">
    <name type="scientific">Limnoraphis robusta CCNP1315</name>
    <dbReference type="NCBI Taxonomy" id="3110306"/>
    <lineage>
        <taxon>Bacteria</taxon>
        <taxon>Bacillati</taxon>
        <taxon>Cyanobacteriota</taxon>
        <taxon>Cyanophyceae</taxon>
        <taxon>Oscillatoriophycideae</taxon>
        <taxon>Oscillatoriales</taxon>
        <taxon>Sirenicapillariaceae</taxon>
        <taxon>Limnoraphis</taxon>
    </lineage>
</organism>
<feature type="compositionally biased region" description="Polar residues" evidence="1">
    <location>
        <begin position="402"/>
        <end position="415"/>
    </location>
</feature>
<gene>
    <name evidence="4" type="ORF">VB854_25845</name>
</gene>
<dbReference type="PANTHER" id="PTHR11319">
    <property type="entry name" value="G PROTEIN-COUPLED RECEPTOR-RELATED"/>
    <property type="match status" value="1"/>
</dbReference>
<dbReference type="RefSeq" id="WP_323307020.1">
    <property type="nucleotide sequence ID" value="NZ_JAYGHT010000170.1"/>
</dbReference>
<sequence>MHRLAAAFAIAALAPVSLADVITVGPGLGQFDHLTITAAIVAASNGDEIVIEPGLYPENLVINSKNITLRRSDTPGEVVLFGQNIGRVVEINSSTVTLRGLTITGGRAANDAGIRAETPSILTVEDCLIENNTATNVTGALYAGRSLTMRNTIVRNNTSPVFAGGITLKGPGPHLIENSRFESNTAGTTDTSAHHSGAINVDVTSNIVLVRDTVFVGNTATGRGGAVTAFNGTIRFDRCSFDSNASPRGGAIWISDGDVVQAFNCLFVDNDASAFGGAVYNEQLFSAVNSTFVNNTDSSSNDTFEGVRTDSSTSLRNCIVVNPGAGSHGGAGNYVPRYSLVPEAPTTPDANGNFDADPLFVDAAAGDYRLAAGSPAIDAGDSLGTSVGPTVFITSLLTDLDGNTRNLDDPNTPNTGVPAWEL</sequence>
<dbReference type="InterPro" id="IPR006626">
    <property type="entry name" value="PbH1"/>
</dbReference>